<dbReference type="Pfam" id="PF00583">
    <property type="entry name" value="Acetyltransf_1"/>
    <property type="match status" value="1"/>
</dbReference>
<feature type="region of interest" description="Disordered" evidence="1">
    <location>
        <begin position="98"/>
        <end position="130"/>
    </location>
</feature>
<dbReference type="PROSITE" id="PS51186">
    <property type="entry name" value="GNAT"/>
    <property type="match status" value="1"/>
</dbReference>
<dbReference type="Proteomes" id="UP001205612">
    <property type="component" value="Unassembled WGS sequence"/>
</dbReference>
<gene>
    <name evidence="3" type="ORF">NX794_15735</name>
</gene>
<dbReference type="CDD" id="cd04301">
    <property type="entry name" value="NAT_SF"/>
    <property type="match status" value="1"/>
</dbReference>
<dbReference type="RefSeq" id="WP_258779159.1">
    <property type="nucleotide sequence ID" value="NZ_JANUGP010000010.1"/>
</dbReference>
<dbReference type="SUPFAM" id="SSF55729">
    <property type="entry name" value="Acyl-CoA N-acyltransferases (Nat)"/>
    <property type="match status" value="1"/>
</dbReference>
<keyword evidence="4" id="KW-1185">Reference proteome</keyword>
<dbReference type="EMBL" id="JANUGP010000010">
    <property type="protein sequence ID" value="MCS0602650.1"/>
    <property type="molecule type" value="Genomic_DNA"/>
</dbReference>
<comment type="caution">
    <text evidence="3">The sequence shown here is derived from an EMBL/GenBank/DDBJ whole genome shotgun (WGS) entry which is preliminary data.</text>
</comment>
<dbReference type="PANTHER" id="PTHR13170:SF16">
    <property type="entry name" value="PROTEIN O-GLCNACASE"/>
    <property type="match status" value="1"/>
</dbReference>
<evidence type="ECO:0000313" key="4">
    <source>
        <dbReference type="Proteomes" id="UP001205612"/>
    </source>
</evidence>
<evidence type="ECO:0000256" key="1">
    <source>
        <dbReference type="SAM" id="MobiDB-lite"/>
    </source>
</evidence>
<dbReference type="InterPro" id="IPR016181">
    <property type="entry name" value="Acyl_CoA_acyltransferase"/>
</dbReference>
<reference evidence="3 4" key="1">
    <citation type="submission" date="2022-08" db="EMBL/GenBank/DDBJ databases">
        <authorList>
            <person name="Somphong A."/>
            <person name="Phongsopitanun W."/>
        </authorList>
    </citation>
    <scope>NUCLEOTIDE SEQUENCE [LARGE SCALE GENOMIC DNA]</scope>
    <source>
        <strain evidence="3 4">LP11</strain>
    </source>
</reference>
<dbReference type="InterPro" id="IPR000182">
    <property type="entry name" value="GNAT_dom"/>
</dbReference>
<evidence type="ECO:0000259" key="2">
    <source>
        <dbReference type="PROSITE" id="PS51186"/>
    </source>
</evidence>
<organism evidence="3 4">
    <name type="scientific">Streptomyces pyxinicus</name>
    <dbReference type="NCBI Taxonomy" id="2970331"/>
    <lineage>
        <taxon>Bacteria</taxon>
        <taxon>Bacillati</taxon>
        <taxon>Actinomycetota</taxon>
        <taxon>Actinomycetes</taxon>
        <taxon>Kitasatosporales</taxon>
        <taxon>Streptomycetaceae</taxon>
        <taxon>Streptomyces</taxon>
    </lineage>
</organism>
<name>A0ABT2B2A1_9ACTN</name>
<dbReference type="InterPro" id="IPR051822">
    <property type="entry name" value="Glycosyl_Hydrolase_84"/>
</dbReference>
<protein>
    <submittedName>
        <fullName evidence="3">GNAT family N-acetyltransferase</fullName>
    </submittedName>
</protein>
<dbReference type="PANTHER" id="PTHR13170">
    <property type="entry name" value="O-GLCNACASE"/>
    <property type="match status" value="1"/>
</dbReference>
<proteinExistence type="predicted"/>
<evidence type="ECO:0000313" key="3">
    <source>
        <dbReference type="EMBL" id="MCS0602650.1"/>
    </source>
</evidence>
<sequence length="240" mass="26305">MPTAEPTPAPPSIRPYRTADRAALADVCVRTAHNGGDSRALYPDPRLLPAIFAEPYCHYDPDLAFVLDDGTGRAVGYIVGTADTERFVEEFRGDWIPRLAGRYPEPTDPPGTKPDTRPDTSRGTTPGTPTEEMIRLLHHPERMLVPELAAYPAHLHIDLLPPWQGRGHGRRLMHAFLDALRLQGVEAVHLGMVTVNTGARAFYDRLGFHEIPVPDAGPLTYLGRATARRRPGADGGVRTG</sequence>
<feature type="domain" description="N-acetyltransferase" evidence="2">
    <location>
        <begin position="74"/>
        <end position="228"/>
    </location>
</feature>
<dbReference type="Gene3D" id="3.40.630.30">
    <property type="match status" value="1"/>
</dbReference>
<accession>A0ABT2B2A1</accession>